<dbReference type="Proteomes" id="UP000011205">
    <property type="component" value="Unassembled WGS sequence"/>
</dbReference>
<feature type="region of interest" description="Disordered" evidence="1">
    <location>
        <begin position="64"/>
        <end position="102"/>
    </location>
</feature>
<name>L8PES7_STRVR</name>
<accession>L8PES7</accession>
<dbReference type="AlphaFoldDB" id="L8PES7"/>
<evidence type="ECO:0000256" key="1">
    <source>
        <dbReference type="SAM" id="MobiDB-lite"/>
    </source>
</evidence>
<sequence>MATHAHELGHHTPPVVHLAEQAVAHARRTPSIIQSYAQAHLAVMQAHHDKHAALTTLTRAERLHARAHTTPGPFTAYPIGASTTSAPKPSPPSATPRAPLKP</sequence>
<comment type="caution">
    <text evidence="2">The sequence shown here is derived from an EMBL/GenBank/DDBJ whole genome shotgun (WGS) entry which is preliminary data.</text>
</comment>
<organism evidence="2 3">
    <name type="scientific">Streptomyces viridochromogenes Tue57</name>
    <dbReference type="NCBI Taxonomy" id="1160705"/>
    <lineage>
        <taxon>Bacteria</taxon>
        <taxon>Bacillati</taxon>
        <taxon>Actinomycetota</taxon>
        <taxon>Actinomycetes</taxon>
        <taxon>Kitasatosporales</taxon>
        <taxon>Streptomycetaceae</taxon>
        <taxon>Streptomyces</taxon>
    </lineage>
</organism>
<dbReference type="EMBL" id="AMLP01000124">
    <property type="protein sequence ID" value="ELS54910.1"/>
    <property type="molecule type" value="Genomic_DNA"/>
</dbReference>
<proteinExistence type="predicted"/>
<evidence type="ECO:0000313" key="3">
    <source>
        <dbReference type="Proteomes" id="UP000011205"/>
    </source>
</evidence>
<protein>
    <submittedName>
        <fullName evidence="2">Putative Regulator protein</fullName>
    </submittedName>
</protein>
<dbReference type="RefSeq" id="WP_003999428.1">
    <property type="nucleotide sequence ID" value="NZ_AMLP01000124.1"/>
</dbReference>
<gene>
    <name evidence="2" type="ORF">STVIR_4091</name>
</gene>
<evidence type="ECO:0000313" key="2">
    <source>
        <dbReference type="EMBL" id="ELS54910.1"/>
    </source>
</evidence>
<feature type="compositionally biased region" description="Pro residues" evidence="1">
    <location>
        <begin position="88"/>
        <end position="102"/>
    </location>
</feature>
<reference evidence="2 3" key="1">
    <citation type="journal article" date="2013" name="Genome Announc.">
        <title>Draft Genome Sequence of Streptomyces viridochromogenes Strain Tu57, Producer of Avilamycin.</title>
        <authorList>
            <person name="Gruning B.A."/>
            <person name="Erxleben A."/>
            <person name="Hahnlein A."/>
            <person name="Gunther S."/>
        </authorList>
    </citation>
    <scope>NUCLEOTIDE SEQUENCE [LARGE SCALE GENOMIC DNA]</scope>
    <source>
        <strain evidence="2 3">Tue57</strain>
    </source>
</reference>
<dbReference type="PATRIC" id="fig|1160705.3.peg.4048"/>